<feature type="transmembrane region" description="Helical" evidence="7">
    <location>
        <begin position="109"/>
        <end position="128"/>
    </location>
</feature>
<feature type="transmembrane region" description="Helical" evidence="7">
    <location>
        <begin position="262"/>
        <end position="284"/>
    </location>
</feature>
<dbReference type="SUPFAM" id="SSF161098">
    <property type="entry name" value="MetI-like"/>
    <property type="match status" value="1"/>
</dbReference>
<feature type="transmembrane region" description="Helical" evidence="7">
    <location>
        <begin position="75"/>
        <end position="97"/>
    </location>
</feature>
<evidence type="ECO:0000256" key="5">
    <source>
        <dbReference type="ARBA" id="ARBA00022989"/>
    </source>
</evidence>
<dbReference type="PROSITE" id="PS50928">
    <property type="entry name" value="ABC_TM1"/>
    <property type="match status" value="1"/>
</dbReference>
<dbReference type="Pfam" id="PF00528">
    <property type="entry name" value="BPD_transp_1"/>
    <property type="match status" value="1"/>
</dbReference>
<evidence type="ECO:0000256" key="6">
    <source>
        <dbReference type="ARBA" id="ARBA00023136"/>
    </source>
</evidence>
<comment type="similarity">
    <text evidence="7">Belongs to the binding-protein-dependent transport system permease family.</text>
</comment>
<feature type="domain" description="ABC transmembrane type-1" evidence="8">
    <location>
        <begin position="71"/>
        <end position="283"/>
    </location>
</feature>
<feature type="transmembrane region" description="Helical" evidence="7">
    <location>
        <begin position="12"/>
        <end position="33"/>
    </location>
</feature>
<dbReference type="GO" id="GO:0055085">
    <property type="term" value="P:transmembrane transport"/>
    <property type="evidence" value="ECO:0007669"/>
    <property type="project" value="InterPro"/>
</dbReference>
<evidence type="ECO:0000256" key="2">
    <source>
        <dbReference type="ARBA" id="ARBA00022448"/>
    </source>
</evidence>
<dbReference type="InterPro" id="IPR000515">
    <property type="entry name" value="MetI-like"/>
</dbReference>
<evidence type="ECO:0000256" key="7">
    <source>
        <dbReference type="RuleBase" id="RU363032"/>
    </source>
</evidence>
<evidence type="ECO:0000259" key="8">
    <source>
        <dbReference type="PROSITE" id="PS50928"/>
    </source>
</evidence>
<dbReference type="GO" id="GO:0005886">
    <property type="term" value="C:plasma membrane"/>
    <property type="evidence" value="ECO:0007669"/>
    <property type="project" value="UniProtKB-SubCell"/>
</dbReference>
<dbReference type="PANTHER" id="PTHR43005:SF1">
    <property type="entry name" value="SPERMIDINE_PUTRESCINE TRANSPORT SYSTEM PERMEASE PROTEIN"/>
    <property type="match status" value="1"/>
</dbReference>
<keyword evidence="4 7" id="KW-0812">Transmembrane</keyword>
<dbReference type="EMBL" id="MWBQ01000167">
    <property type="protein sequence ID" value="OQA55266.1"/>
    <property type="molecule type" value="Genomic_DNA"/>
</dbReference>
<keyword evidence="3" id="KW-1003">Cell membrane</keyword>
<dbReference type="PANTHER" id="PTHR43005">
    <property type="entry name" value="BLR7065 PROTEIN"/>
    <property type="match status" value="1"/>
</dbReference>
<name>A0A1V5SL28_9BACT</name>
<comment type="caution">
    <text evidence="9">The sequence shown here is derived from an EMBL/GenBank/DDBJ whole genome shotgun (WGS) entry which is preliminary data.</text>
</comment>
<evidence type="ECO:0000313" key="9">
    <source>
        <dbReference type="EMBL" id="OQA55266.1"/>
    </source>
</evidence>
<proteinExistence type="inferred from homology"/>
<organism evidence="9">
    <name type="scientific">Candidatus Atribacter allofermentans</name>
    <dbReference type="NCBI Taxonomy" id="1852833"/>
    <lineage>
        <taxon>Bacteria</taxon>
        <taxon>Pseudomonadati</taxon>
        <taxon>Atribacterota</taxon>
        <taxon>Atribacteria</taxon>
        <taxon>Atribacterales</taxon>
        <taxon>Atribacteraceae</taxon>
        <taxon>Atribacter</taxon>
    </lineage>
</organism>
<keyword evidence="2 7" id="KW-0813">Transport</keyword>
<evidence type="ECO:0000256" key="1">
    <source>
        <dbReference type="ARBA" id="ARBA00004651"/>
    </source>
</evidence>
<gene>
    <name evidence="9" type="primary">sugA_11</name>
    <name evidence="9" type="ORF">BWY41_01702</name>
</gene>
<evidence type="ECO:0000256" key="4">
    <source>
        <dbReference type="ARBA" id="ARBA00022692"/>
    </source>
</evidence>
<keyword evidence="6 7" id="KW-0472">Membrane</keyword>
<dbReference type="InterPro" id="IPR035906">
    <property type="entry name" value="MetI-like_sf"/>
</dbReference>
<sequence length="295" mass="33488">MIKKISQRHKIVYYLLLPSIITLILFTLFPFFYNLWASVQNYDLIYPNQKHFIGLSNFIKALTNQEFWNSLKTTFYFSGLGIILQLLIGLGVGLLFGREFKGKNILRTLLILPMVAMPVATAYIWRIMFSPSLGIINYVFQKIGLQGSEWIAGYNSVIPSLVIVDTWQWSPFMILIISSGLMSLPKEPYEAAKIEGATGFQTLKNITLPLLKPIISIAFVFRLIDSFRTFDIIYSLTGGGPGHASETLNINIYLNAFRNLDIGYSGSLVIIFLFLINIVTLFVIRRTGFEESILK</sequence>
<dbReference type="Proteomes" id="UP000485569">
    <property type="component" value="Unassembled WGS sequence"/>
</dbReference>
<dbReference type="AlphaFoldDB" id="A0A1V5SL28"/>
<dbReference type="CDD" id="cd06261">
    <property type="entry name" value="TM_PBP2"/>
    <property type="match status" value="1"/>
</dbReference>
<keyword evidence="5 7" id="KW-1133">Transmembrane helix</keyword>
<reference evidence="9" key="1">
    <citation type="submission" date="2017-02" db="EMBL/GenBank/DDBJ databases">
        <title>Delving into the versatile metabolic prowess of the omnipresent phylum Bacteroidetes.</title>
        <authorList>
            <person name="Nobu M.K."/>
            <person name="Mei R."/>
            <person name="Narihiro T."/>
            <person name="Kuroda K."/>
            <person name="Liu W.-T."/>
        </authorList>
    </citation>
    <scope>NUCLEOTIDE SEQUENCE</scope>
    <source>
        <strain evidence="9">ADurb.Bin276</strain>
    </source>
</reference>
<evidence type="ECO:0000256" key="3">
    <source>
        <dbReference type="ARBA" id="ARBA00022475"/>
    </source>
</evidence>
<accession>A0A1V5SL28</accession>
<comment type="subcellular location">
    <subcellularLocation>
        <location evidence="1 7">Cell membrane</location>
        <topology evidence="1 7">Multi-pass membrane protein</topology>
    </subcellularLocation>
</comment>
<protein>
    <submittedName>
        <fullName evidence="9">Trehalose transport system permease protein SugA</fullName>
    </submittedName>
</protein>
<dbReference type="Gene3D" id="1.10.3720.10">
    <property type="entry name" value="MetI-like"/>
    <property type="match status" value="1"/>
</dbReference>